<evidence type="ECO:0000313" key="1">
    <source>
        <dbReference type="EMBL" id="SPR12607.1"/>
    </source>
</evidence>
<dbReference type="EMBL" id="LS398550">
    <property type="protein sequence ID" value="SPR12607.1"/>
    <property type="molecule type" value="Genomic_DNA"/>
</dbReference>
<dbReference type="AlphaFoldDB" id="A0A2U3RHE0"/>
<organism evidence="1 2">
    <name type="scientific">Orientia tsutsugamushi</name>
    <name type="common">Rickettsia tsutsugamushi</name>
    <dbReference type="NCBI Taxonomy" id="784"/>
    <lineage>
        <taxon>Bacteria</taxon>
        <taxon>Pseudomonadati</taxon>
        <taxon>Pseudomonadota</taxon>
        <taxon>Alphaproteobacteria</taxon>
        <taxon>Rickettsiales</taxon>
        <taxon>Rickettsiaceae</taxon>
        <taxon>Rickettsieae</taxon>
        <taxon>Orientia</taxon>
    </lineage>
</organism>
<evidence type="ECO:0000313" key="2">
    <source>
        <dbReference type="Proteomes" id="UP000244992"/>
    </source>
</evidence>
<proteinExistence type="predicted"/>
<accession>A0A2U3RHE0</accession>
<reference evidence="2" key="1">
    <citation type="submission" date="2018-03" db="EMBL/GenBank/DDBJ databases">
        <authorList>
            <person name="Batty M. E."/>
            <person name="Batty M E."/>
        </authorList>
    </citation>
    <scope>NUCLEOTIDE SEQUENCE [LARGE SCALE GENOMIC DNA]</scope>
</reference>
<dbReference type="Proteomes" id="UP000244992">
    <property type="component" value="Chromosome I"/>
</dbReference>
<protein>
    <submittedName>
        <fullName evidence="1">DDE transposase family protein</fullName>
    </submittedName>
</protein>
<name>A0A2U3RHE0_ORITS</name>
<gene>
    <name evidence="1" type="ORF">KATO_02091</name>
</gene>
<sequence>MLFEVIMKFDQIKELEDEKFRRLTRSKEGNILKDSGYFEASLRS</sequence>